<dbReference type="AlphaFoldDB" id="A0A517ZRC6"/>
<dbReference type="KEGG" id="sdyn:Mal52_34610"/>
<dbReference type="Proteomes" id="UP000319383">
    <property type="component" value="Chromosome"/>
</dbReference>
<organism evidence="1 2">
    <name type="scientific">Symmachiella dynata</name>
    <dbReference type="NCBI Taxonomy" id="2527995"/>
    <lineage>
        <taxon>Bacteria</taxon>
        <taxon>Pseudomonadati</taxon>
        <taxon>Planctomycetota</taxon>
        <taxon>Planctomycetia</taxon>
        <taxon>Planctomycetales</taxon>
        <taxon>Planctomycetaceae</taxon>
        <taxon>Symmachiella</taxon>
    </lineage>
</organism>
<reference evidence="1 2" key="1">
    <citation type="submission" date="2019-02" db="EMBL/GenBank/DDBJ databases">
        <title>Deep-cultivation of Planctomycetes and their phenomic and genomic characterization uncovers novel biology.</title>
        <authorList>
            <person name="Wiegand S."/>
            <person name="Jogler M."/>
            <person name="Boedeker C."/>
            <person name="Pinto D."/>
            <person name="Vollmers J."/>
            <person name="Rivas-Marin E."/>
            <person name="Kohn T."/>
            <person name="Peeters S.H."/>
            <person name="Heuer A."/>
            <person name="Rast P."/>
            <person name="Oberbeckmann S."/>
            <person name="Bunk B."/>
            <person name="Jeske O."/>
            <person name="Meyerdierks A."/>
            <person name="Storesund J.E."/>
            <person name="Kallscheuer N."/>
            <person name="Luecker S."/>
            <person name="Lage O.M."/>
            <person name="Pohl T."/>
            <person name="Merkel B.J."/>
            <person name="Hornburger P."/>
            <person name="Mueller R.-W."/>
            <person name="Bruemmer F."/>
            <person name="Labrenz M."/>
            <person name="Spormann A.M."/>
            <person name="Op den Camp H."/>
            <person name="Overmann J."/>
            <person name="Amann R."/>
            <person name="Jetten M.S.M."/>
            <person name="Mascher T."/>
            <person name="Medema M.H."/>
            <person name="Devos D.P."/>
            <person name="Kaster A.-K."/>
            <person name="Ovreas L."/>
            <person name="Rohde M."/>
            <person name="Galperin M.Y."/>
            <person name="Jogler C."/>
        </authorList>
    </citation>
    <scope>NUCLEOTIDE SEQUENCE [LARGE SCALE GENOMIC DNA]</scope>
    <source>
        <strain evidence="1 2">Mal52</strain>
    </source>
</reference>
<keyword evidence="2" id="KW-1185">Reference proteome</keyword>
<sequence length="61" mass="6804">MARDVCAFTLRDAVDSALLGKEKPRKTRNNVLMFRIEFDRGAFIGVACSARWQAVGLGFKV</sequence>
<proteinExistence type="predicted"/>
<protein>
    <submittedName>
        <fullName evidence="1">Uncharacterized protein</fullName>
    </submittedName>
</protein>
<evidence type="ECO:0000313" key="1">
    <source>
        <dbReference type="EMBL" id="QDU44975.1"/>
    </source>
</evidence>
<evidence type="ECO:0000313" key="2">
    <source>
        <dbReference type="Proteomes" id="UP000319383"/>
    </source>
</evidence>
<dbReference type="EMBL" id="CP036276">
    <property type="protein sequence ID" value="QDU44975.1"/>
    <property type="molecule type" value="Genomic_DNA"/>
</dbReference>
<accession>A0A517ZRC6</accession>
<name>A0A517ZRC6_9PLAN</name>
<gene>
    <name evidence="1" type="ORF">Mal52_34610</name>
</gene>